<feature type="compositionally biased region" description="Polar residues" evidence="1">
    <location>
        <begin position="621"/>
        <end position="635"/>
    </location>
</feature>
<gene>
    <name evidence="3" type="ORF">D3227_38950</name>
</gene>
<accession>A0A3A5JSS6</accession>
<dbReference type="Pfam" id="PF00753">
    <property type="entry name" value="Lactamase_B"/>
    <property type="match status" value="2"/>
</dbReference>
<dbReference type="PANTHER" id="PTHR23131">
    <property type="entry name" value="ENDORIBONUCLEASE LACTB2"/>
    <property type="match status" value="1"/>
</dbReference>
<evidence type="ECO:0000313" key="3">
    <source>
        <dbReference type="EMBL" id="RJT23274.1"/>
    </source>
</evidence>
<organism evidence="3 4">
    <name type="scientific">Mesorhizobium waimense</name>
    <dbReference type="NCBI Taxonomy" id="1300307"/>
    <lineage>
        <taxon>Bacteria</taxon>
        <taxon>Pseudomonadati</taxon>
        <taxon>Pseudomonadota</taxon>
        <taxon>Alphaproteobacteria</taxon>
        <taxon>Hyphomicrobiales</taxon>
        <taxon>Phyllobacteriaceae</taxon>
        <taxon>Mesorhizobium</taxon>
    </lineage>
</organism>
<feature type="domain" description="Metallo-beta-lactamase" evidence="2">
    <location>
        <begin position="271"/>
        <end position="481"/>
    </location>
</feature>
<dbReference type="InterPro" id="IPR001279">
    <property type="entry name" value="Metallo-B-lactamas"/>
</dbReference>
<dbReference type="InterPro" id="IPR050662">
    <property type="entry name" value="Sec-metab_biosynth-thioest"/>
</dbReference>
<dbReference type="SUPFAM" id="SSF56281">
    <property type="entry name" value="Metallo-hydrolase/oxidoreductase"/>
    <property type="match status" value="2"/>
</dbReference>
<dbReference type="Proteomes" id="UP000272706">
    <property type="component" value="Unassembled WGS sequence"/>
</dbReference>
<evidence type="ECO:0000256" key="1">
    <source>
        <dbReference type="SAM" id="MobiDB-lite"/>
    </source>
</evidence>
<feature type="region of interest" description="Disordered" evidence="1">
    <location>
        <begin position="621"/>
        <end position="640"/>
    </location>
</feature>
<name>A0A3A5JSS6_9HYPH</name>
<dbReference type="Gene3D" id="3.60.15.10">
    <property type="entry name" value="Ribonuclease Z/Hydroxyacylglutathione hydrolase-like"/>
    <property type="match status" value="2"/>
</dbReference>
<dbReference type="InterPro" id="IPR036866">
    <property type="entry name" value="RibonucZ/Hydroxyglut_hydro"/>
</dbReference>
<evidence type="ECO:0000313" key="4">
    <source>
        <dbReference type="Proteomes" id="UP000272706"/>
    </source>
</evidence>
<comment type="caution">
    <text evidence="3">The sequence shown here is derived from an EMBL/GenBank/DDBJ whole genome shotgun (WGS) entry which is preliminary data.</text>
</comment>
<evidence type="ECO:0000259" key="2">
    <source>
        <dbReference type="SMART" id="SM00849"/>
    </source>
</evidence>
<dbReference type="GO" id="GO:0016787">
    <property type="term" value="F:hydrolase activity"/>
    <property type="evidence" value="ECO:0007669"/>
    <property type="project" value="UniProtKB-KW"/>
</dbReference>
<reference evidence="3 4" key="1">
    <citation type="submission" date="2018-09" db="EMBL/GenBank/DDBJ databases">
        <title>Mesorhizobium carmichaelinearum sp. nov. isolated from Carmichaelinea spp. root nodules in New Zealand.</title>
        <authorList>
            <person name="De Meyer S.E."/>
        </authorList>
    </citation>
    <scope>NUCLEOTIDE SEQUENCE [LARGE SCALE GENOMIC DNA]</scope>
    <source>
        <strain evidence="3 4">ICMP19557</strain>
    </source>
</reference>
<dbReference type="EMBL" id="QZWZ01000093">
    <property type="protein sequence ID" value="RJT23274.1"/>
    <property type="molecule type" value="Genomic_DNA"/>
</dbReference>
<feature type="domain" description="Metallo-beta-lactamase" evidence="2">
    <location>
        <begin position="16"/>
        <end position="209"/>
    </location>
</feature>
<proteinExistence type="predicted"/>
<keyword evidence="4" id="KW-1185">Reference proteome</keyword>
<dbReference type="SMART" id="SM00849">
    <property type="entry name" value="Lactamase_B"/>
    <property type="match status" value="2"/>
</dbReference>
<dbReference type="CDD" id="cd06262">
    <property type="entry name" value="metallo-hydrolase-like_MBL-fold"/>
    <property type="match status" value="1"/>
</dbReference>
<keyword evidence="3" id="KW-0378">Hydrolase</keyword>
<dbReference type="RefSeq" id="WP_120019300.1">
    <property type="nucleotide sequence ID" value="NZ_QZWZ01000093.1"/>
</dbReference>
<sequence>MNLIQHSENLFEFRDTCNVFVLKSGDECILIDTGSGSVLDHLHCIGVERVAWVLHTHHHRDQCWGTHLVRKGGASVAVPEFERHLFEDVEAHWQTRGIFDNYTNANTFFSLAQNVPVDAVLEDYTTFAWKDYKFYVLPAKGHTYGMITLIAEVDGLKVAFTGDLMTCGGKLYQLHAMEYAYADMVGVEFTMQSILALKKERVVISYPSHGEVIRHVDEDIANLESRLAELANIGRLLTSGWNTGYPDWKTIHESSLQRISEHLLWAGPYTCSNFYIVLSGNGHALLIDYGAASQGQIHFGLDHEGIQALRFVEHHIDQMRDEFGVQHIEVVVATHIHDDHICGIPYLQRKFGTQCWALDCVAEVISNPAAWASTPCCFNKPIGVAKVLRDGERFHWRGHDFVIYYAPGQTEFHSMILGTIDGKRMLFSGDNVALCNPQAGQIDADIPVQLTVMRNSFQLEMHRHCAKVMETISPDFLCPGHGNLIPMDHSRIAQYSEYIKRKEMAFHEVVGKPADHFIDLFWARMLPYVAAVCPGGEITYTIKIRNNLERVAVYGARLLPASGWVCRDDTQSVALGPSERGEVVFTAFAPGDVDPQRKLMTAEILIDGLSQGPICEALISTTGNAQQPRQPSSKNGRYKCLHDYDPQQVHLRGYDTGLTTASAADHSVRGSNH</sequence>
<dbReference type="OrthoDB" id="9784009at2"/>
<dbReference type="AlphaFoldDB" id="A0A3A5JSS6"/>
<protein>
    <submittedName>
        <fullName evidence="3">MBL fold metallo-hydrolase</fullName>
    </submittedName>
</protein>